<dbReference type="Proteomes" id="UP000321514">
    <property type="component" value="Unassembled WGS sequence"/>
</dbReference>
<evidence type="ECO:0000313" key="1">
    <source>
        <dbReference type="EMBL" id="GEN10583.1"/>
    </source>
</evidence>
<comment type="caution">
    <text evidence="1">The sequence shown here is derived from an EMBL/GenBank/DDBJ whole genome shotgun (WGS) entry which is preliminary data.</text>
</comment>
<accession>A0A511TAG0</accession>
<protein>
    <submittedName>
        <fullName evidence="1">Uncharacterized protein</fullName>
    </submittedName>
</protein>
<dbReference type="AlphaFoldDB" id="A0A511TAG0"/>
<sequence>MEQGECLECGQPAHVELAKGVFSVRCAHCGYGFSAFASPSLEEIYASRGPLFSVKVGWGGGAASVRQVFAMRQLVLQLKELSVGDARSMLAGMSEWPFPDLSKSGVDALVKRVEALGLTARVEPMPEEP</sequence>
<dbReference type="EMBL" id="BJXR01000039">
    <property type="protein sequence ID" value="GEN10583.1"/>
    <property type="molecule type" value="Genomic_DNA"/>
</dbReference>
<gene>
    <name evidence="1" type="ORF">MFU01_56200</name>
</gene>
<name>A0A511TAG0_MYXFU</name>
<organism evidence="1 2">
    <name type="scientific">Myxococcus fulvus</name>
    <dbReference type="NCBI Taxonomy" id="33"/>
    <lineage>
        <taxon>Bacteria</taxon>
        <taxon>Pseudomonadati</taxon>
        <taxon>Myxococcota</taxon>
        <taxon>Myxococcia</taxon>
        <taxon>Myxococcales</taxon>
        <taxon>Cystobacterineae</taxon>
        <taxon>Myxococcaceae</taxon>
        <taxon>Myxococcus</taxon>
    </lineage>
</organism>
<reference evidence="1 2" key="1">
    <citation type="submission" date="2019-07" db="EMBL/GenBank/DDBJ databases">
        <title>Whole genome shotgun sequence of Myxococcus fulvus NBRC 100333.</title>
        <authorList>
            <person name="Hosoyama A."/>
            <person name="Uohara A."/>
            <person name="Ohji S."/>
            <person name="Ichikawa N."/>
        </authorList>
    </citation>
    <scope>NUCLEOTIDE SEQUENCE [LARGE SCALE GENOMIC DNA]</scope>
    <source>
        <strain evidence="1 2">NBRC 100333</strain>
    </source>
</reference>
<proteinExistence type="predicted"/>
<evidence type="ECO:0000313" key="2">
    <source>
        <dbReference type="Proteomes" id="UP000321514"/>
    </source>
</evidence>